<evidence type="ECO:0000313" key="12">
    <source>
        <dbReference type="Proteomes" id="UP000029839"/>
    </source>
</evidence>
<dbReference type="InterPro" id="IPR020846">
    <property type="entry name" value="MFS_dom"/>
</dbReference>
<keyword evidence="7 9" id="KW-0472">Membrane</keyword>
<dbReference type="AlphaFoldDB" id="A0A0A0BKP5"/>
<dbReference type="PRINTS" id="PR01036">
    <property type="entry name" value="TCRTETB"/>
</dbReference>
<feature type="transmembrane region" description="Helical" evidence="9">
    <location>
        <begin position="211"/>
        <end position="232"/>
    </location>
</feature>
<dbReference type="FunFam" id="1.20.1720.10:FF:000004">
    <property type="entry name" value="EmrB/QacA family drug resistance transporter"/>
    <property type="match status" value="1"/>
</dbReference>
<keyword evidence="12" id="KW-1185">Reference proteome</keyword>
<evidence type="ECO:0000256" key="3">
    <source>
        <dbReference type="ARBA" id="ARBA00022448"/>
    </source>
</evidence>
<feature type="transmembrane region" description="Helical" evidence="9">
    <location>
        <begin position="126"/>
        <end position="146"/>
    </location>
</feature>
<feature type="transmembrane region" description="Helical" evidence="9">
    <location>
        <begin position="36"/>
        <end position="54"/>
    </location>
</feature>
<dbReference type="EMBL" id="AXCY01000197">
    <property type="protein sequence ID" value="KGM08566.1"/>
    <property type="molecule type" value="Genomic_DNA"/>
</dbReference>
<feature type="transmembrane region" description="Helical" evidence="9">
    <location>
        <begin position="66"/>
        <end position="87"/>
    </location>
</feature>
<dbReference type="Pfam" id="PF07690">
    <property type="entry name" value="MFS_1"/>
    <property type="match status" value="1"/>
</dbReference>
<evidence type="ECO:0000256" key="8">
    <source>
        <dbReference type="SAM" id="MobiDB-lite"/>
    </source>
</evidence>
<name>A0A0A0BKP5_9CELL</name>
<feature type="domain" description="Major facilitator superfamily (MFS) profile" evidence="10">
    <location>
        <begin position="1"/>
        <end position="450"/>
    </location>
</feature>
<evidence type="ECO:0000259" key="10">
    <source>
        <dbReference type="PROSITE" id="PS50850"/>
    </source>
</evidence>
<proteinExistence type="inferred from homology"/>
<sequence length="500" mass="50748">MLVALMTTTGLIAIDATILATAVPTIVGDLGGFSSFPWLFSIYLLTQAVSVPIYSKLADTIGRKPILLFGIAMFLLGSVLCGLAWSMPALIAFRAVQGLGAGAVQPMAITVVGDIYSLAERAKVQGYLASVWGVSAVVGPTLGGLFSEFLTWNWIFFVNVPLCVVAAWLLVRHLHETVEHRAHRIDWPGGLLLTVSLSLLILMLLEGGNAWAWTSPVSVTGFAVGLALLAAFALVERRAVEPVLPMWVLSRRLLATTALIAVGVGVILMGITTYVPTYLEALLGASPLVSGLTLALLTIGWPISASLAGRLYLRIGFRPTVLIGGAIVLMATAALAATSVRPSLVTVGAACFLAGFGLGWVAAPSLIAAQSSVGWGERGVVTGANMFARSVGSAVGVAILGAVVNAVMRGTDAFAEPERFNDAATGVFVVVAVVAVGTVAAALAMPREPRPAQGGVPTATSAPGAAGSPGVSGAAPGSAATPGVSGAAPGTATGSPAAHG</sequence>
<dbReference type="InterPro" id="IPR036259">
    <property type="entry name" value="MFS_trans_sf"/>
</dbReference>
<protein>
    <submittedName>
        <fullName evidence="11">DSBA oxidoreductase</fullName>
    </submittedName>
</protein>
<feature type="transmembrane region" description="Helical" evidence="9">
    <location>
        <begin position="387"/>
        <end position="408"/>
    </location>
</feature>
<feature type="transmembrane region" description="Helical" evidence="9">
    <location>
        <begin position="423"/>
        <end position="444"/>
    </location>
</feature>
<feature type="transmembrane region" description="Helical" evidence="9">
    <location>
        <begin position="99"/>
        <end position="119"/>
    </location>
</feature>
<keyword evidence="5 9" id="KW-0812">Transmembrane</keyword>
<dbReference type="GO" id="GO:0005886">
    <property type="term" value="C:plasma membrane"/>
    <property type="evidence" value="ECO:0007669"/>
    <property type="project" value="UniProtKB-SubCell"/>
</dbReference>
<dbReference type="GO" id="GO:0022857">
    <property type="term" value="F:transmembrane transporter activity"/>
    <property type="evidence" value="ECO:0007669"/>
    <property type="project" value="InterPro"/>
</dbReference>
<feature type="transmembrane region" description="Helical" evidence="9">
    <location>
        <begin position="152"/>
        <end position="171"/>
    </location>
</feature>
<dbReference type="PANTHER" id="PTHR23501:SF191">
    <property type="entry name" value="VACUOLAR BASIC AMINO ACID TRANSPORTER 4"/>
    <property type="match status" value="1"/>
</dbReference>
<feature type="transmembrane region" description="Helical" evidence="9">
    <location>
        <begin position="343"/>
        <end position="367"/>
    </location>
</feature>
<feature type="transmembrane region" description="Helical" evidence="9">
    <location>
        <begin position="187"/>
        <end position="205"/>
    </location>
</feature>
<dbReference type="SUPFAM" id="SSF103473">
    <property type="entry name" value="MFS general substrate transporter"/>
    <property type="match status" value="1"/>
</dbReference>
<feature type="transmembrane region" description="Helical" evidence="9">
    <location>
        <begin position="315"/>
        <end position="337"/>
    </location>
</feature>
<feature type="region of interest" description="Disordered" evidence="8">
    <location>
        <begin position="448"/>
        <end position="500"/>
    </location>
</feature>
<evidence type="ECO:0000313" key="11">
    <source>
        <dbReference type="EMBL" id="KGM08566.1"/>
    </source>
</evidence>
<evidence type="ECO:0000256" key="2">
    <source>
        <dbReference type="ARBA" id="ARBA00007520"/>
    </source>
</evidence>
<accession>A0A0A0BKP5</accession>
<dbReference type="CDD" id="cd17502">
    <property type="entry name" value="MFS_Azr1_MDR_like"/>
    <property type="match status" value="1"/>
</dbReference>
<comment type="subcellular location">
    <subcellularLocation>
        <location evidence="1">Cell inner membrane</location>
        <topology evidence="1">Multi-pass membrane protein</topology>
    </subcellularLocation>
</comment>
<reference evidence="11 12" key="1">
    <citation type="submission" date="2013-08" db="EMBL/GenBank/DDBJ databases">
        <title>Genome sequencing of Cellulomonas carbonis T26.</title>
        <authorList>
            <person name="Chen F."/>
            <person name="Li Y."/>
            <person name="Wang G."/>
        </authorList>
    </citation>
    <scope>NUCLEOTIDE SEQUENCE [LARGE SCALE GENOMIC DNA]</scope>
    <source>
        <strain evidence="11 12">T26</strain>
    </source>
</reference>
<evidence type="ECO:0000256" key="9">
    <source>
        <dbReference type="SAM" id="Phobius"/>
    </source>
</evidence>
<dbReference type="Gene3D" id="1.20.1250.20">
    <property type="entry name" value="MFS general substrate transporter like domains"/>
    <property type="match status" value="1"/>
</dbReference>
<keyword evidence="3" id="KW-0813">Transport</keyword>
<comment type="similarity">
    <text evidence="2">Belongs to the major facilitator superfamily. TCR/Tet family.</text>
</comment>
<gene>
    <name evidence="11" type="ORF">N868_13385</name>
</gene>
<organism evidence="11 12">
    <name type="scientific">Cellulomonas carbonis T26</name>
    <dbReference type="NCBI Taxonomy" id="947969"/>
    <lineage>
        <taxon>Bacteria</taxon>
        <taxon>Bacillati</taxon>
        <taxon>Actinomycetota</taxon>
        <taxon>Actinomycetes</taxon>
        <taxon>Micrococcales</taxon>
        <taxon>Cellulomonadaceae</taxon>
        <taxon>Cellulomonas</taxon>
    </lineage>
</organism>
<reference evidence="11 12" key="2">
    <citation type="journal article" date="2015" name="Stand. Genomic Sci.">
        <title>Draft genome sequence of Cellulomonas carbonis T26(T) and comparative analysis of six Cellulomonas genomes.</title>
        <authorList>
            <person name="Zhuang W."/>
            <person name="Zhang S."/>
            <person name="Xia X."/>
            <person name="Wang G."/>
        </authorList>
    </citation>
    <scope>NUCLEOTIDE SEQUENCE [LARGE SCALE GENOMIC DNA]</scope>
    <source>
        <strain evidence="11 12">T26</strain>
    </source>
</reference>
<evidence type="ECO:0000256" key="6">
    <source>
        <dbReference type="ARBA" id="ARBA00022989"/>
    </source>
</evidence>
<dbReference type="InterPro" id="IPR011701">
    <property type="entry name" value="MFS"/>
</dbReference>
<feature type="transmembrane region" description="Helical" evidence="9">
    <location>
        <begin position="253"/>
        <end position="275"/>
    </location>
</feature>
<evidence type="ECO:0000256" key="7">
    <source>
        <dbReference type="ARBA" id="ARBA00023136"/>
    </source>
</evidence>
<evidence type="ECO:0000256" key="1">
    <source>
        <dbReference type="ARBA" id="ARBA00004429"/>
    </source>
</evidence>
<feature type="compositionally biased region" description="Low complexity" evidence="8">
    <location>
        <begin position="454"/>
        <end position="500"/>
    </location>
</feature>
<dbReference type="Proteomes" id="UP000029839">
    <property type="component" value="Unassembled WGS sequence"/>
</dbReference>
<comment type="caution">
    <text evidence="11">The sequence shown here is derived from an EMBL/GenBank/DDBJ whole genome shotgun (WGS) entry which is preliminary data.</text>
</comment>
<feature type="transmembrane region" description="Helical" evidence="9">
    <location>
        <begin position="281"/>
        <end position="303"/>
    </location>
</feature>
<dbReference type="PANTHER" id="PTHR23501">
    <property type="entry name" value="MAJOR FACILITATOR SUPERFAMILY"/>
    <property type="match status" value="1"/>
</dbReference>
<evidence type="ECO:0000256" key="4">
    <source>
        <dbReference type="ARBA" id="ARBA00022475"/>
    </source>
</evidence>
<dbReference type="Gene3D" id="1.20.1720.10">
    <property type="entry name" value="Multidrug resistance protein D"/>
    <property type="match status" value="1"/>
</dbReference>
<keyword evidence="6 9" id="KW-1133">Transmembrane helix</keyword>
<keyword evidence="4" id="KW-1003">Cell membrane</keyword>
<dbReference type="PROSITE" id="PS50850">
    <property type="entry name" value="MFS"/>
    <property type="match status" value="1"/>
</dbReference>
<evidence type="ECO:0000256" key="5">
    <source>
        <dbReference type="ARBA" id="ARBA00022692"/>
    </source>
</evidence>